<dbReference type="AlphaFoldDB" id="A0A5N6FRI2"/>
<dbReference type="OMA" id="KPAILPY"/>
<reference evidence="1" key="1">
    <citation type="submission" date="2019-04" db="EMBL/GenBank/DDBJ databases">
        <title>Friends and foes A comparative genomics studyof 23 Aspergillus species from section Flavi.</title>
        <authorList>
            <consortium name="DOE Joint Genome Institute"/>
            <person name="Kjaerbolling I."/>
            <person name="Vesth T."/>
            <person name="Frisvad J.C."/>
            <person name="Nybo J.L."/>
            <person name="Theobald S."/>
            <person name="Kildgaard S."/>
            <person name="Isbrandt T."/>
            <person name="Kuo A."/>
            <person name="Sato A."/>
            <person name="Lyhne E.K."/>
            <person name="Kogle M.E."/>
            <person name="Wiebenga A."/>
            <person name="Kun R.S."/>
            <person name="Lubbers R.J."/>
            <person name="Makela M.R."/>
            <person name="Barry K."/>
            <person name="Chovatia M."/>
            <person name="Clum A."/>
            <person name="Daum C."/>
            <person name="Haridas S."/>
            <person name="He G."/>
            <person name="LaButti K."/>
            <person name="Lipzen A."/>
            <person name="Mondo S."/>
            <person name="Riley R."/>
            <person name="Salamov A."/>
            <person name="Simmons B.A."/>
            <person name="Magnuson J.K."/>
            <person name="Henrissat B."/>
            <person name="Mortensen U.H."/>
            <person name="Larsen T.O."/>
            <person name="Devries R.P."/>
            <person name="Grigoriev I.V."/>
            <person name="Machida M."/>
            <person name="Baker S.E."/>
            <person name="Andersen M.R."/>
        </authorList>
    </citation>
    <scope>NUCLEOTIDE SEQUENCE [LARGE SCALE GENOMIC DNA]</scope>
    <source>
        <strain evidence="1">IBT 14317</strain>
    </source>
</reference>
<accession>A0A5N7CJ74</accession>
<dbReference type="EMBL" id="ML735227">
    <property type="protein sequence ID" value="KAE8393778.1"/>
    <property type="molecule type" value="Genomic_DNA"/>
</dbReference>
<organism evidence="1">
    <name type="scientific">Petromyces alliaceus</name>
    <name type="common">Aspergillus alliaceus</name>
    <dbReference type="NCBI Taxonomy" id="209559"/>
    <lineage>
        <taxon>Eukaryota</taxon>
        <taxon>Fungi</taxon>
        <taxon>Dikarya</taxon>
        <taxon>Ascomycota</taxon>
        <taxon>Pezizomycotina</taxon>
        <taxon>Eurotiomycetes</taxon>
        <taxon>Eurotiomycetidae</taxon>
        <taxon>Eurotiales</taxon>
        <taxon>Aspergillaceae</taxon>
        <taxon>Aspergillus</taxon>
        <taxon>Aspergillus subgen. Circumdati</taxon>
    </lineage>
</organism>
<dbReference type="InterPro" id="IPR049232">
    <property type="entry name" value="DUF6829"/>
</dbReference>
<dbReference type="Pfam" id="PF20717">
    <property type="entry name" value="DUF6829"/>
    <property type="match status" value="1"/>
</dbReference>
<protein>
    <submittedName>
        <fullName evidence="1">Uncharacterized protein</fullName>
    </submittedName>
</protein>
<gene>
    <name evidence="1" type="ORF">BDV23DRAFT_148647</name>
</gene>
<name>A0A5N6FRI2_PETAA</name>
<sequence>MTKKYLDRHPMIARIVNWLKRVKSLDESELAAIIRRDELKSLSDEEAVRLLHKQFGDIFERLKNVPVNIEQGDGEPPKGNLDGKDFTPSCFLFDEDYAEINRTVINFLALKWLLEGRHEAFTAYQPKAVKLSQETFNRFRQLAQEILEQPDDILALVVSLVLGDVGKDPDLVKEIDKIDGKKTNHDEVLARAIELDYFRKALGLLPLRRQRDVVRGVKVGAKLNIPQLVQGENVPGSLRSIHKLRGHRQAFNLKYLEIMLDVSGAGAHLDARGAIRMIEPVCQSFLLAFPVLTDVITEKLSVRDAYNKVLQYRGELLANDGFPPLSTDNPSDRAFLRLCAMGRVAHRHLAELFDHAFRSLPAPTKQELIHGLNVDGCDGEDAVILYYMPAIFAEGLRVTRGASDEKQIEVLQSLMSFMARTYKDTKPITGHPSNIIERDVSAAKDFIQREDFITNPTILNECILPVATC</sequence>
<accession>A0A5N6FRI2</accession>
<dbReference type="OrthoDB" id="5295627at2759"/>
<proteinExistence type="predicted"/>
<evidence type="ECO:0000313" key="1">
    <source>
        <dbReference type="EMBL" id="KAE8393778.1"/>
    </source>
</evidence>
<dbReference type="Proteomes" id="UP000326877">
    <property type="component" value="Unassembled WGS sequence"/>
</dbReference>